<evidence type="ECO:0000313" key="11">
    <source>
        <dbReference type="EMBL" id="KAK7070868.1"/>
    </source>
</evidence>
<feature type="domain" description="Translation initiation factor beta propellor-like" evidence="10">
    <location>
        <begin position="2"/>
        <end position="182"/>
    </location>
</feature>
<dbReference type="GO" id="GO:0000049">
    <property type="term" value="F:tRNA binding"/>
    <property type="evidence" value="ECO:0007669"/>
    <property type="project" value="TreeGrafter"/>
</dbReference>
<dbReference type="InterPro" id="IPR011387">
    <property type="entry name" value="TIF2A"/>
</dbReference>
<feature type="region of interest" description="Disordered" evidence="9">
    <location>
        <begin position="253"/>
        <end position="289"/>
    </location>
</feature>
<gene>
    <name evidence="11" type="primary">EIF2A_2</name>
    <name evidence="11" type="ORF">SK128_003134</name>
</gene>
<evidence type="ECO:0000313" key="12">
    <source>
        <dbReference type="Proteomes" id="UP001381693"/>
    </source>
</evidence>
<evidence type="ECO:0000256" key="8">
    <source>
        <dbReference type="ARBA" id="ARBA00022917"/>
    </source>
</evidence>
<dbReference type="SUPFAM" id="SSF82171">
    <property type="entry name" value="DPP6 N-terminal domain-like"/>
    <property type="match status" value="1"/>
</dbReference>
<evidence type="ECO:0000259" key="10">
    <source>
        <dbReference type="Pfam" id="PF08662"/>
    </source>
</evidence>
<evidence type="ECO:0000256" key="3">
    <source>
        <dbReference type="ARBA" id="ARBA00013819"/>
    </source>
</evidence>
<evidence type="ECO:0000256" key="2">
    <source>
        <dbReference type="ARBA" id="ARBA00009573"/>
    </source>
</evidence>
<comment type="function">
    <text evidence="1">Functions in the early steps of protein synthesis of a small number of specific mRNAs. Acts by directing the binding of methionyl-tRNAi to 40S ribosomal subunits. In contrast to the eIF-2 complex, it binds methionyl-tRNAi to 40S subunits in a codon-dependent manner, whereas the eIF-2 complex binds methionyl-tRNAi to 40S subunits in a GTP-dependent manner.</text>
</comment>
<protein>
    <recommendedName>
        <fullName evidence="3">Eukaryotic translation initiation factor 2A</fullName>
    </recommendedName>
</protein>
<dbReference type="EMBL" id="JAXCGZ010015209">
    <property type="protein sequence ID" value="KAK7070868.1"/>
    <property type="molecule type" value="Genomic_DNA"/>
</dbReference>
<evidence type="ECO:0000256" key="9">
    <source>
        <dbReference type="SAM" id="MobiDB-lite"/>
    </source>
</evidence>
<keyword evidence="12" id="KW-1185">Reference proteome</keyword>
<name>A0AAN9A0S1_HALRR</name>
<reference evidence="11 12" key="1">
    <citation type="submission" date="2023-11" db="EMBL/GenBank/DDBJ databases">
        <title>Halocaridina rubra genome assembly.</title>
        <authorList>
            <person name="Smith C."/>
        </authorList>
    </citation>
    <scope>NUCLEOTIDE SEQUENCE [LARGE SCALE GENOMIC DNA]</scope>
    <source>
        <strain evidence="11">EP-1</strain>
        <tissue evidence="11">Whole</tissue>
    </source>
</reference>
<comment type="similarity">
    <text evidence="2">Belongs to the WD repeat EIF2A family.</text>
</comment>
<keyword evidence="4 11" id="KW-0396">Initiation factor</keyword>
<keyword evidence="5" id="KW-0853">WD repeat</keyword>
<evidence type="ECO:0000256" key="5">
    <source>
        <dbReference type="ARBA" id="ARBA00022574"/>
    </source>
</evidence>
<keyword evidence="8" id="KW-0648">Protein biosynthesis</keyword>
<dbReference type="GO" id="GO:0003743">
    <property type="term" value="F:translation initiation factor activity"/>
    <property type="evidence" value="ECO:0007669"/>
    <property type="project" value="UniProtKB-KW"/>
</dbReference>
<dbReference type="GO" id="GO:0003729">
    <property type="term" value="F:mRNA binding"/>
    <property type="evidence" value="ECO:0007669"/>
    <property type="project" value="TreeGrafter"/>
</dbReference>
<keyword evidence="6" id="KW-0677">Repeat</keyword>
<evidence type="ECO:0000256" key="1">
    <source>
        <dbReference type="ARBA" id="ARBA00003993"/>
    </source>
</evidence>
<accession>A0AAN9A0S1</accession>
<sequence>VDTVENFWNKQCSACLLLTAAEVDKSGTSYYGEQMLFYLNTRGDSSRVTFSKSGNIHSVAWCPNGQEFFAVYGTMPSKATLFNHKCEPVAEFGTGARNTVLINPVGNLALIGGFGNIPGRFEIWDIAGRKHLADTECSDTTHLSWSPCGQYLLTSTCSPRLRVNNGYKIWHYTAVLQHEKFVAEKTELFAASWIPDSEAAKPFPISRSPVKGIELSVAMASKKKYIPPSQRGIVGLVGIPGTQVSTEKKFLSEIDDPTKKAGSAPSKASQKNKKKKEAKKKAADAEKVDNWRVNPEPSNIIQSNLTGDELAASLAGVELTGNPEKDRKIKTLKKILHAVAKLKSEQANGKVLDQAQVDKIAREGQLLKDLEELTS</sequence>
<dbReference type="AlphaFoldDB" id="A0AAN9A0S1"/>
<dbReference type="Gene3D" id="2.130.10.10">
    <property type="entry name" value="YVTN repeat-like/Quinoprotein amine dehydrogenase"/>
    <property type="match status" value="1"/>
</dbReference>
<dbReference type="InterPro" id="IPR013979">
    <property type="entry name" value="TIF_beta_prop-like"/>
</dbReference>
<proteinExistence type="inferred from homology"/>
<dbReference type="GO" id="GO:0022627">
    <property type="term" value="C:cytosolic small ribosomal subunit"/>
    <property type="evidence" value="ECO:0007669"/>
    <property type="project" value="TreeGrafter"/>
</dbReference>
<evidence type="ECO:0000256" key="7">
    <source>
        <dbReference type="ARBA" id="ARBA00022845"/>
    </source>
</evidence>
<dbReference type="GO" id="GO:0006417">
    <property type="term" value="P:regulation of translation"/>
    <property type="evidence" value="ECO:0007669"/>
    <property type="project" value="UniProtKB-KW"/>
</dbReference>
<dbReference type="Proteomes" id="UP001381693">
    <property type="component" value="Unassembled WGS sequence"/>
</dbReference>
<feature type="compositionally biased region" description="Basic residues" evidence="9">
    <location>
        <begin position="270"/>
        <end position="279"/>
    </location>
</feature>
<dbReference type="GO" id="GO:0043022">
    <property type="term" value="F:ribosome binding"/>
    <property type="evidence" value="ECO:0007669"/>
    <property type="project" value="TreeGrafter"/>
</dbReference>
<organism evidence="11 12">
    <name type="scientific">Halocaridina rubra</name>
    <name type="common">Hawaiian red shrimp</name>
    <dbReference type="NCBI Taxonomy" id="373956"/>
    <lineage>
        <taxon>Eukaryota</taxon>
        <taxon>Metazoa</taxon>
        <taxon>Ecdysozoa</taxon>
        <taxon>Arthropoda</taxon>
        <taxon>Crustacea</taxon>
        <taxon>Multicrustacea</taxon>
        <taxon>Malacostraca</taxon>
        <taxon>Eumalacostraca</taxon>
        <taxon>Eucarida</taxon>
        <taxon>Decapoda</taxon>
        <taxon>Pleocyemata</taxon>
        <taxon>Caridea</taxon>
        <taxon>Atyoidea</taxon>
        <taxon>Atyidae</taxon>
        <taxon>Halocaridina</taxon>
    </lineage>
</organism>
<dbReference type="PANTHER" id="PTHR13227">
    <property type="entry name" value="EUKARYOTIC TRANSLATION INITIATION FACTOR 2A"/>
    <property type="match status" value="1"/>
</dbReference>
<evidence type="ECO:0000256" key="4">
    <source>
        <dbReference type="ARBA" id="ARBA00022540"/>
    </source>
</evidence>
<dbReference type="PANTHER" id="PTHR13227:SF0">
    <property type="entry name" value="EUKARYOTIC TRANSLATION INITIATION FACTOR 2A"/>
    <property type="match status" value="1"/>
</dbReference>
<dbReference type="Pfam" id="PF08662">
    <property type="entry name" value="eIF2A"/>
    <property type="match status" value="1"/>
</dbReference>
<feature type="non-terminal residue" evidence="11">
    <location>
        <position position="1"/>
    </location>
</feature>
<keyword evidence="7" id="KW-0810">Translation regulation</keyword>
<feature type="compositionally biased region" description="Basic and acidic residues" evidence="9">
    <location>
        <begin position="280"/>
        <end position="289"/>
    </location>
</feature>
<comment type="caution">
    <text evidence="11">The sequence shown here is derived from an EMBL/GenBank/DDBJ whole genome shotgun (WGS) entry which is preliminary data.</text>
</comment>
<evidence type="ECO:0000256" key="6">
    <source>
        <dbReference type="ARBA" id="ARBA00022737"/>
    </source>
</evidence>
<dbReference type="InterPro" id="IPR015943">
    <property type="entry name" value="WD40/YVTN_repeat-like_dom_sf"/>
</dbReference>